<organism evidence="1 2">
    <name type="scientific">Thioalkalivibrio halophilus</name>
    <dbReference type="NCBI Taxonomy" id="252474"/>
    <lineage>
        <taxon>Bacteria</taxon>
        <taxon>Pseudomonadati</taxon>
        <taxon>Pseudomonadota</taxon>
        <taxon>Gammaproteobacteria</taxon>
        <taxon>Chromatiales</taxon>
        <taxon>Ectothiorhodospiraceae</taxon>
        <taxon>Thioalkalivibrio</taxon>
    </lineage>
</organism>
<dbReference type="Gene3D" id="3.40.50.620">
    <property type="entry name" value="HUPs"/>
    <property type="match status" value="1"/>
</dbReference>
<keyword evidence="2" id="KW-1185">Reference proteome</keyword>
<protein>
    <recommendedName>
        <fullName evidence="3">7-cyano-7-deazaguanine synthase</fullName>
    </recommendedName>
</protein>
<dbReference type="EMBL" id="MUZR01000002">
    <property type="protein sequence ID" value="OOC11449.1"/>
    <property type="molecule type" value="Genomic_DNA"/>
</dbReference>
<comment type="caution">
    <text evidence="1">The sequence shown here is derived from an EMBL/GenBank/DDBJ whole genome shotgun (WGS) entry which is preliminary data.</text>
</comment>
<evidence type="ECO:0000313" key="2">
    <source>
        <dbReference type="Proteomes" id="UP000189177"/>
    </source>
</evidence>
<evidence type="ECO:0008006" key="3">
    <source>
        <dbReference type="Google" id="ProtNLM"/>
    </source>
</evidence>
<dbReference type="Proteomes" id="UP000189177">
    <property type="component" value="Unassembled WGS sequence"/>
</dbReference>
<dbReference type="InterPro" id="IPR014729">
    <property type="entry name" value="Rossmann-like_a/b/a_fold"/>
</dbReference>
<reference evidence="1 2" key="1">
    <citation type="submission" date="2017-02" db="EMBL/GenBank/DDBJ databases">
        <title>Genomic diversity within the haloalkaliphilic genus Thioalkalivibrio.</title>
        <authorList>
            <person name="Ahn A.-C."/>
            <person name="Meier-Kolthoff J."/>
            <person name="Overmars L."/>
            <person name="Richter M."/>
            <person name="Woyke T."/>
            <person name="Sorokin D.Y."/>
            <person name="Muyzer G."/>
        </authorList>
    </citation>
    <scope>NUCLEOTIDE SEQUENCE [LARGE SCALE GENOMIC DNA]</scope>
    <source>
        <strain evidence="1 2">HL17</strain>
    </source>
</reference>
<dbReference type="STRING" id="252474.B1A74_00310"/>
<gene>
    <name evidence="1" type="ORF">B1A74_00310</name>
</gene>
<dbReference type="AlphaFoldDB" id="A0A1V3A2D2"/>
<sequence>MLDLVLHYGETVEPWYVRDENRQSIGQELAVMDRLRLAINERATGGRLLALQVLHAAAARPDPVLQKKFEKLQETRGIGPQYIWLAELVRQNALEGIEVCVQHNEDFYFLDPRLNSGIREYKREPVRPYLDEEAPESLFNLFSFPTLHIGKAEMREHARDHGFLDLLEQTWFCHMPTRAGQPCGFCVPCRMTISKGVGYRLPWRSRLNNRIARMLEFLPRGYRAKRWARLKLRGY</sequence>
<proteinExistence type="predicted"/>
<accession>A0A1V3A2D2</accession>
<name>A0A1V3A2D2_9GAMM</name>
<evidence type="ECO:0000313" key="1">
    <source>
        <dbReference type="EMBL" id="OOC11449.1"/>
    </source>
</evidence>